<dbReference type="AlphaFoldDB" id="A0A4P8KZY1"/>
<feature type="domain" description="Glycosyl transferase family 1" evidence="1">
    <location>
        <begin position="209"/>
        <end position="374"/>
    </location>
</feature>
<dbReference type="InterPro" id="IPR001296">
    <property type="entry name" value="Glyco_trans_1"/>
</dbReference>
<dbReference type="InterPro" id="IPR028098">
    <property type="entry name" value="Glyco_trans_4-like_N"/>
</dbReference>
<dbReference type="GO" id="GO:0016757">
    <property type="term" value="F:glycosyltransferase activity"/>
    <property type="evidence" value="ECO:0007669"/>
    <property type="project" value="InterPro"/>
</dbReference>
<keyword evidence="3" id="KW-0808">Transferase</keyword>
<evidence type="ECO:0000259" key="2">
    <source>
        <dbReference type="Pfam" id="PF13579"/>
    </source>
</evidence>
<dbReference type="SUPFAM" id="SSF53756">
    <property type="entry name" value="UDP-Glycosyltransferase/glycogen phosphorylase"/>
    <property type="match status" value="1"/>
</dbReference>
<evidence type="ECO:0000313" key="4">
    <source>
        <dbReference type="Proteomes" id="UP000298602"/>
    </source>
</evidence>
<proteinExistence type="predicted"/>
<reference evidence="3 4" key="1">
    <citation type="submission" date="2019-05" db="EMBL/GenBank/DDBJ databases">
        <title>The Complete Genome Sequence of the n-alkane-degrading Desulfoglaeba alkanexedens ALDC reveals multiple alkylsuccinate synthase gene clusters.</title>
        <authorList>
            <person name="Callaghan A.V."/>
            <person name="Davidova I.A."/>
            <person name="Duncan K.E."/>
            <person name="Morris B."/>
            <person name="McInerney M.J."/>
        </authorList>
    </citation>
    <scope>NUCLEOTIDE SEQUENCE [LARGE SCALE GENOMIC DNA]</scope>
    <source>
        <strain evidence="3 4">ALDC</strain>
    </source>
</reference>
<dbReference type="OrthoDB" id="7366221at2"/>
<organism evidence="3 4">
    <name type="scientific">Desulfoglaeba alkanexedens ALDC</name>
    <dbReference type="NCBI Taxonomy" id="980445"/>
    <lineage>
        <taxon>Bacteria</taxon>
        <taxon>Pseudomonadati</taxon>
        <taxon>Thermodesulfobacteriota</taxon>
        <taxon>Syntrophobacteria</taxon>
        <taxon>Syntrophobacterales</taxon>
        <taxon>Syntrophobacteraceae</taxon>
        <taxon>Desulfoglaeba</taxon>
    </lineage>
</organism>
<dbReference type="Pfam" id="PF13579">
    <property type="entry name" value="Glyco_trans_4_4"/>
    <property type="match status" value="1"/>
</dbReference>
<name>A0A4P8KZY1_9BACT</name>
<dbReference type="Gene3D" id="3.40.50.2000">
    <property type="entry name" value="Glycogen Phosphorylase B"/>
    <property type="match status" value="2"/>
</dbReference>
<dbReference type="CDD" id="cd03794">
    <property type="entry name" value="GT4_WbuB-like"/>
    <property type="match status" value="1"/>
</dbReference>
<gene>
    <name evidence="3" type="ORF">FDQ92_00685</name>
</gene>
<dbReference type="RefSeq" id="WP_137422813.1">
    <property type="nucleotide sequence ID" value="NZ_CP040098.1"/>
</dbReference>
<accession>A0A4P8KZY1</accession>
<dbReference type="EMBL" id="CP040098">
    <property type="protein sequence ID" value="QCQ20843.1"/>
    <property type="molecule type" value="Genomic_DNA"/>
</dbReference>
<dbReference type="Proteomes" id="UP000298602">
    <property type="component" value="Chromosome"/>
</dbReference>
<sequence>MKILVNDHAGHPFQVQLSRALAGRGHEVRHSFTAQLQTPRGALERREADPTNLDFFPIVLSRPFSRYGLLERARQENELGRKLSAAARRFHPDVVVSANTPLGAQAMLAKECRKMGTGFVFWLQDLLGVGIRNNLEKKLPVPGKVVGRMYIGLEHRLLRQSEAVVAITEDFVPICRKAGVAPERIHVVENWAPLDEVGVVEKENPWSRAHGLDGTFNFIYSGTLGMKHNPRLLLDLARAFAGEKQVRVVVISEGLGAGFLKEQKEKPGLDNLVLMGFQPFEQVPLVQGAADVLVAILEPDAGVFAVPSKVLTYLCARRPLLLAVPPENLAARIVSGQGAGIVAAPGDGEAFIDGARRLWRDADLRQKMAANGRRYAEKTFDIERIADRFEGIIQGAKRK</sequence>
<reference evidence="3 4" key="2">
    <citation type="submission" date="2019-05" db="EMBL/GenBank/DDBJ databases">
        <authorList>
            <person name="Suflita J.M."/>
            <person name="Marks C.R."/>
        </authorList>
    </citation>
    <scope>NUCLEOTIDE SEQUENCE [LARGE SCALE GENOMIC DNA]</scope>
    <source>
        <strain evidence="3 4">ALDC</strain>
    </source>
</reference>
<protein>
    <submittedName>
        <fullName evidence="3">Glycosyltransferase family 4 protein</fullName>
    </submittedName>
</protein>
<dbReference type="PANTHER" id="PTHR12526">
    <property type="entry name" value="GLYCOSYLTRANSFERASE"/>
    <property type="match status" value="1"/>
</dbReference>
<dbReference type="Pfam" id="PF00534">
    <property type="entry name" value="Glycos_transf_1"/>
    <property type="match status" value="1"/>
</dbReference>
<evidence type="ECO:0000259" key="1">
    <source>
        <dbReference type="Pfam" id="PF00534"/>
    </source>
</evidence>
<dbReference type="KEGG" id="dax:FDQ92_00685"/>
<evidence type="ECO:0000313" key="3">
    <source>
        <dbReference type="EMBL" id="QCQ20843.1"/>
    </source>
</evidence>
<keyword evidence="4" id="KW-1185">Reference proteome</keyword>
<feature type="domain" description="Glycosyltransferase subfamily 4-like N-terminal" evidence="2">
    <location>
        <begin position="16"/>
        <end position="191"/>
    </location>
</feature>